<dbReference type="KEGG" id="char:116223771"/>
<dbReference type="GO" id="GO:0050852">
    <property type="term" value="P:T cell receptor signaling pathway"/>
    <property type="evidence" value="ECO:0007669"/>
    <property type="project" value="TreeGrafter"/>
</dbReference>
<evidence type="ECO:0000256" key="2">
    <source>
        <dbReference type="ARBA" id="ARBA00022692"/>
    </source>
</evidence>
<keyword evidence="6" id="KW-1015">Disulfide bond</keyword>
<dbReference type="InterPro" id="IPR013783">
    <property type="entry name" value="Ig-like_fold"/>
</dbReference>
<feature type="transmembrane region" description="Helical" evidence="10">
    <location>
        <begin position="166"/>
        <end position="188"/>
    </location>
</feature>
<feature type="signal peptide" evidence="11">
    <location>
        <begin position="1"/>
        <end position="27"/>
    </location>
</feature>
<dbReference type="RefSeq" id="XP_031437535.1">
    <property type="nucleotide sequence ID" value="XM_031581675.2"/>
</dbReference>
<dbReference type="OrthoDB" id="8439679at2759"/>
<evidence type="ECO:0000256" key="9">
    <source>
        <dbReference type="SAM" id="MobiDB-lite"/>
    </source>
</evidence>
<proteinExistence type="predicted"/>
<dbReference type="GO" id="GO:0009897">
    <property type="term" value="C:external side of plasma membrane"/>
    <property type="evidence" value="ECO:0007669"/>
    <property type="project" value="TreeGrafter"/>
</dbReference>
<evidence type="ECO:0000256" key="11">
    <source>
        <dbReference type="SAM" id="SignalP"/>
    </source>
</evidence>
<evidence type="ECO:0000256" key="7">
    <source>
        <dbReference type="ARBA" id="ARBA00023180"/>
    </source>
</evidence>
<dbReference type="Proteomes" id="UP000515152">
    <property type="component" value="Chromosome 2"/>
</dbReference>
<feature type="compositionally biased region" description="Low complexity" evidence="9">
    <location>
        <begin position="142"/>
        <end position="154"/>
    </location>
</feature>
<accession>A0A6P8GRV0</accession>
<evidence type="ECO:0000313" key="12">
    <source>
        <dbReference type="Proteomes" id="UP000515152"/>
    </source>
</evidence>
<keyword evidence="3 11" id="KW-0732">Signal</keyword>
<dbReference type="PANTHER" id="PTHR11494">
    <property type="entry name" value="CYTOTOXIC T-LYMPHOCYTE PROTEIN"/>
    <property type="match status" value="1"/>
</dbReference>
<dbReference type="Gene3D" id="2.60.40.10">
    <property type="entry name" value="Immunoglobulins"/>
    <property type="match status" value="1"/>
</dbReference>
<evidence type="ECO:0000256" key="3">
    <source>
        <dbReference type="ARBA" id="ARBA00022729"/>
    </source>
</evidence>
<evidence type="ECO:0000256" key="1">
    <source>
        <dbReference type="ARBA" id="ARBA00004479"/>
    </source>
</evidence>
<dbReference type="PANTHER" id="PTHR11494:SF8">
    <property type="entry name" value="CYTOTOXIC T-LYMPHOCYTE PROTEIN 4"/>
    <property type="match status" value="1"/>
</dbReference>
<gene>
    <name evidence="13" type="primary">si:ch211-67e16.3</name>
</gene>
<evidence type="ECO:0000256" key="6">
    <source>
        <dbReference type="ARBA" id="ARBA00023157"/>
    </source>
</evidence>
<feature type="chain" id="PRO_5027996960" evidence="11">
    <location>
        <begin position="28"/>
        <end position="261"/>
    </location>
</feature>
<dbReference type="InterPro" id="IPR040216">
    <property type="entry name" value="CTLA4/CD28"/>
</dbReference>
<keyword evidence="7" id="KW-0325">Glycoprotein</keyword>
<keyword evidence="2 10" id="KW-0812">Transmembrane</keyword>
<keyword evidence="12" id="KW-1185">Reference proteome</keyword>
<sequence length="261" mass="29176">MARREKMRGATLCLVLGVLNALAHTEAAKFTVSKPYMHTLNLNGSVSVTCHHDIPDAQEVDAKLWNEHDIVCEDGKEGCAMKWEGLTKVTYTLWNLQASDEDKLFRCQFSRTEPIPIIQSHGNATNLFPGCKIPFPPPRMATPTSISSSPTSSPAPRDSHPPTDPLVWFLIGAAVLLCLYSFIVTILFHKLKVSRTEVLYDTLTYLPNQHQQARTQGQARAGRGPREVSEEYMDMREVQQKAWSTQDMNHNSQAIPNGFVA</sequence>
<dbReference type="GeneID" id="116223771"/>
<feature type="region of interest" description="Disordered" evidence="9">
    <location>
        <begin position="139"/>
        <end position="159"/>
    </location>
</feature>
<evidence type="ECO:0000256" key="5">
    <source>
        <dbReference type="ARBA" id="ARBA00023136"/>
    </source>
</evidence>
<keyword evidence="4 10" id="KW-1133">Transmembrane helix</keyword>
<keyword evidence="5 10" id="KW-0472">Membrane</keyword>
<evidence type="ECO:0000256" key="4">
    <source>
        <dbReference type="ARBA" id="ARBA00022989"/>
    </source>
</evidence>
<name>A0A6P8GRV0_CLUHA</name>
<reference evidence="13" key="1">
    <citation type="submission" date="2025-08" db="UniProtKB">
        <authorList>
            <consortium name="RefSeq"/>
        </authorList>
    </citation>
    <scope>IDENTIFICATION</scope>
</reference>
<comment type="subcellular location">
    <subcellularLocation>
        <location evidence="1">Membrane</location>
        <topology evidence="1">Single-pass type I membrane protein</topology>
    </subcellularLocation>
</comment>
<protein>
    <submittedName>
        <fullName evidence="13">Uncharacterized protein si:ch211-67e16.3</fullName>
    </submittedName>
</protein>
<evidence type="ECO:0000256" key="8">
    <source>
        <dbReference type="ARBA" id="ARBA00023319"/>
    </source>
</evidence>
<keyword evidence="8" id="KW-0393">Immunoglobulin domain</keyword>
<dbReference type="GO" id="GO:0042129">
    <property type="term" value="P:regulation of T cell proliferation"/>
    <property type="evidence" value="ECO:0007669"/>
    <property type="project" value="InterPro"/>
</dbReference>
<evidence type="ECO:0000313" key="13">
    <source>
        <dbReference type="RefSeq" id="XP_031437535.1"/>
    </source>
</evidence>
<evidence type="ECO:0000256" key="10">
    <source>
        <dbReference type="SAM" id="Phobius"/>
    </source>
</evidence>
<dbReference type="AlphaFoldDB" id="A0A6P8GRV0"/>
<organism evidence="12 13">
    <name type="scientific">Clupea harengus</name>
    <name type="common">Atlantic herring</name>
    <dbReference type="NCBI Taxonomy" id="7950"/>
    <lineage>
        <taxon>Eukaryota</taxon>
        <taxon>Metazoa</taxon>
        <taxon>Chordata</taxon>
        <taxon>Craniata</taxon>
        <taxon>Vertebrata</taxon>
        <taxon>Euteleostomi</taxon>
        <taxon>Actinopterygii</taxon>
        <taxon>Neopterygii</taxon>
        <taxon>Teleostei</taxon>
        <taxon>Clupei</taxon>
        <taxon>Clupeiformes</taxon>
        <taxon>Clupeoidei</taxon>
        <taxon>Clupeidae</taxon>
        <taxon>Clupea</taxon>
    </lineage>
</organism>